<dbReference type="Proteomes" id="UP000054350">
    <property type="component" value="Unassembled WGS sequence"/>
</dbReference>
<reference evidence="8 9" key="1">
    <citation type="submission" date="2009-11" db="EMBL/GenBank/DDBJ databases">
        <title>Annotation of Allomyces macrogynus ATCC 38327.</title>
        <authorList>
            <consortium name="The Broad Institute Genome Sequencing Platform"/>
            <person name="Russ C."/>
            <person name="Cuomo C."/>
            <person name="Burger G."/>
            <person name="Gray M.W."/>
            <person name="Holland P.W.H."/>
            <person name="King N."/>
            <person name="Lang F.B.F."/>
            <person name="Roger A.J."/>
            <person name="Ruiz-Trillo I."/>
            <person name="Young S.K."/>
            <person name="Zeng Q."/>
            <person name="Gargeya S."/>
            <person name="Fitzgerald M."/>
            <person name="Haas B."/>
            <person name="Abouelleil A."/>
            <person name="Alvarado L."/>
            <person name="Arachchi H.M."/>
            <person name="Berlin A."/>
            <person name="Chapman S.B."/>
            <person name="Gearin G."/>
            <person name="Goldberg J."/>
            <person name="Griggs A."/>
            <person name="Gujja S."/>
            <person name="Hansen M."/>
            <person name="Heiman D."/>
            <person name="Howarth C."/>
            <person name="Larimer J."/>
            <person name="Lui A."/>
            <person name="MacDonald P.J.P."/>
            <person name="McCowen C."/>
            <person name="Montmayeur A."/>
            <person name="Murphy C."/>
            <person name="Neiman D."/>
            <person name="Pearson M."/>
            <person name="Priest M."/>
            <person name="Roberts A."/>
            <person name="Saif S."/>
            <person name="Shea T."/>
            <person name="Sisk P."/>
            <person name="Stolte C."/>
            <person name="Sykes S."/>
            <person name="Wortman J."/>
            <person name="Nusbaum C."/>
            <person name="Birren B."/>
        </authorList>
    </citation>
    <scope>NUCLEOTIDE SEQUENCE [LARGE SCALE GENOMIC DNA]</scope>
    <source>
        <strain evidence="8 9">ATCC 38327</strain>
    </source>
</reference>
<dbReference type="OrthoDB" id="419770at2759"/>
<feature type="transmembrane region" description="Helical" evidence="7">
    <location>
        <begin position="173"/>
        <end position="191"/>
    </location>
</feature>
<dbReference type="InterPro" id="IPR007217">
    <property type="entry name" value="Per1-like"/>
</dbReference>
<comment type="function">
    <text evidence="7">Involved in the lipid remodeling steps of GPI-anchor maturation.</text>
</comment>
<dbReference type="GO" id="GO:0016788">
    <property type="term" value="F:hydrolase activity, acting on ester bonds"/>
    <property type="evidence" value="ECO:0007669"/>
    <property type="project" value="TreeGrafter"/>
</dbReference>
<keyword evidence="6 7" id="KW-0472">Membrane</keyword>
<sequence>MQCVADRSAHFHAGHFTFTRDHVATWPGTCSLSPILRITQWDCGDDCQYLCTRAHAAATNAEHQYHGKWAFRRLFGLQEPASVLFSLLNGWQHFRGLRRVSHLRPWTPAGTKGRTWVLVYAVASLHLWLWSVLFHARDTRVTERGDYAGAALAGVVALQWALARVVHFPPLPAIILTLAAFIYHVHVHLLSGPRIDYAGNMLFNIGVVIVHHLLWAVWAVRHRHRPYARDALLFVVLFLTASLLEVGDFAPVCWETVDTHALWHLATVPLIPLWYRFLVADLRAMDDEARSALPVRAK</sequence>
<dbReference type="Pfam" id="PF04080">
    <property type="entry name" value="Per1"/>
    <property type="match status" value="1"/>
</dbReference>
<dbReference type="OMA" id="DFMIEDC"/>
<keyword evidence="7" id="KW-0256">Endoplasmic reticulum</keyword>
<name>A0A0L0TDL2_ALLM3</name>
<evidence type="ECO:0000256" key="3">
    <source>
        <dbReference type="ARBA" id="ARBA00022692"/>
    </source>
</evidence>
<feature type="transmembrane region" description="Helical" evidence="7">
    <location>
        <begin position="231"/>
        <end position="250"/>
    </location>
</feature>
<reference evidence="9" key="2">
    <citation type="submission" date="2009-11" db="EMBL/GenBank/DDBJ databases">
        <title>The Genome Sequence of Allomyces macrogynus strain ATCC 38327.</title>
        <authorList>
            <consortium name="The Broad Institute Genome Sequencing Platform"/>
            <person name="Russ C."/>
            <person name="Cuomo C."/>
            <person name="Shea T."/>
            <person name="Young S.K."/>
            <person name="Zeng Q."/>
            <person name="Koehrsen M."/>
            <person name="Haas B."/>
            <person name="Borodovsky M."/>
            <person name="Guigo R."/>
            <person name="Alvarado L."/>
            <person name="Berlin A."/>
            <person name="Borenstein D."/>
            <person name="Chen Z."/>
            <person name="Engels R."/>
            <person name="Freedman E."/>
            <person name="Gellesch M."/>
            <person name="Goldberg J."/>
            <person name="Griggs A."/>
            <person name="Gujja S."/>
            <person name="Heiman D."/>
            <person name="Hepburn T."/>
            <person name="Howarth C."/>
            <person name="Jen D."/>
            <person name="Larson L."/>
            <person name="Lewis B."/>
            <person name="Mehta T."/>
            <person name="Park D."/>
            <person name="Pearson M."/>
            <person name="Roberts A."/>
            <person name="Saif S."/>
            <person name="Shenoy N."/>
            <person name="Sisk P."/>
            <person name="Stolte C."/>
            <person name="Sykes S."/>
            <person name="Walk T."/>
            <person name="White J."/>
            <person name="Yandava C."/>
            <person name="Burger G."/>
            <person name="Gray M.W."/>
            <person name="Holland P.W.H."/>
            <person name="King N."/>
            <person name="Lang F.B.F."/>
            <person name="Roger A.J."/>
            <person name="Ruiz-Trillo I."/>
            <person name="Lander E."/>
            <person name="Nusbaum C."/>
        </authorList>
    </citation>
    <scope>NUCLEOTIDE SEQUENCE [LARGE SCALE GENOMIC DNA]</scope>
    <source>
        <strain evidence="9">ATCC 38327</strain>
    </source>
</reference>
<feature type="transmembrane region" description="Helical" evidence="7">
    <location>
        <begin position="262"/>
        <end position="280"/>
    </location>
</feature>
<feature type="transmembrane region" description="Helical" evidence="7">
    <location>
        <begin position="116"/>
        <end position="135"/>
    </location>
</feature>
<accession>A0A0L0TDL2</accession>
<gene>
    <name evidence="8" type="ORF">AMAG_17094</name>
</gene>
<keyword evidence="3 7" id="KW-0812">Transmembrane</keyword>
<dbReference type="STRING" id="578462.A0A0L0TDL2"/>
<keyword evidence="4" id="KW-0732">Signal</keyword>
<keyword evidence="9" id="KW-1185">Reference proteome</keyword>
<dbReference type="GO" id="GO:0005789">
    <property type="term" value="C:endoplasmic reticulum membrane"/>
    <property type="evidence" value="ECO:0007669"/>
    <property type="project" value="UniProtKB-SubCell"/>
</dbReference>
<organism evidence="8 9">
    <name type="scientific">Allomyces macrogynus (strain ATCC 38327)</name>
    <name type="common">Allomyces javanicus var. macrogynus</name>
    <dbReference type="NCBI Taxonomy" id="578462"/>
    <lineage>
        <taxon>Eukaryota</taxon>
        <taxon>Fungi</taxon>
        <taxon>Fungi incertae sedis</taxon>
        <taxon>Blastocladiomycota</taxon>
        <taxon>Blastocladiomycetes</taxon>
        <taxon>Blastocladiales</taxon>
        <taxon>Blastocladiaceae</taxon>
        <taxon>Allomyces</taxon>
    </lineage>
</organism>
<evidence type="ECO:0000256" key="4">
    <source>
        <dbReference type="ARBA" id="ARBA00022729"/>
    </source>
</evidence>
<dbReference type="eggNOG" id="KOG2970">
    <property type="taxonomic scope" value="Eukaryota"/>
</dbReference>
<dbReference type="EMBL" id="GG745383">
    <property type="protein sequence ID" value="KNE72766.1"/>
    <property type="molecule type" value="Genomic_DNA"/>
</dbReference>
<comment type="caution">
    <text evidence="7">Lacks conserved residue(s) required for the propagation of feature annotation.</text>
</comment>
<dbReference type="GO" id="GO:0006506">
    <property type="term" value="P:GPI anchor biosynthetic process"/>
    <property type="evidence" value="ECO:0007669"/>
    <property type="project" value="UniProtKB-KW"/>
</dbReference>
<keyword evidence="2 7" id="KW-0337">GPI-anchor biosynthesis</keyword>
<evidence type="ECO:0000256" key="7">
    <source>
        <dbReference type="RuleBase" id="RU365066"/>
    </source>
</evidence>
<evidence type="ECO:0000313" key="8">
    <source>
        <dbReference type="EMBL" id="KNE72766.1"/>
    </source>
</evidence>
<proteinExistence type="inferred from homology"/>
<feature type="transmembrane region" description="Helical" evidence="7">
    <location>
        <begin position="197"/>
        <end position="219"/>
    </location>
</feature>
<evidence type="ECO:0000313" key="9">
    <source>
        <dbReference type="Proteomes" id="UP000054350"/>
    </source>
</evidence>
<evidence type="ECO:0000256" key="6">
    <source>
        <dbReference type="ARBA" id="ARBA00023136"/>
    </source>
</evidence>
<dbReference type="VEuPathDB" id="FungiDB:AMAG_17094"/>
<dbReference type="PANTHER" id="PTHR13148">
    <property type="entry name" value="PER1-RELATED"/>
    <property type="match status" value="1"/>
</dbReference>
<evidence type="ECO:0000256" key="5">
    <source>
        <dbReference type="ARBA" id="ARBA00022989"/>
    </source>
</evidence>
<protein>
    <recommendedName>
        <fullName evidence="7">Post-GPI attachment to proteins factor 3</fullName>
    </recommendedName>
</protein>
<evidence type="ECO:0000256" key="1">
    <source>
        <dbReference type="ARBA" id="ARBA00004127"/>
    </source>
</evidence>
<dbReference type="PANTHER" id="PTHR13148:SF0">
    <property type="entry name" value="POST-GPI ATTACHMENT TO PROTEINS FACTOR 3"/>
    <property type="match status" value="1"/>
</dbReference>
<dbReference type="AlphaFoldDB" id="A0A0L0TDL2"/>
<keyword evidence="5 7" id="KW-1133">Transmembrane helix</keyword>
<comment type="similarity">
    <text evidence="7">Belongs to the PGAP3 family.</text>
</comment>
<comment type="subcellular location">
    <subcellularLocation>
        <location evidence="1">Endomembrane system</location>
        <topology evidence="1">Multi-pass membrane protein</topology>
    </subcellularLocation>
    <subcellularLocation>
        <location evidence="7">Endoplasmic reticulum membrane</location>
        <topology evidence="7">Multi-pass membrane protein</topology>
    </subcellularLocation>
</comment>
<evidence type="ECO:0000256" key="2">
    <source>
        <dbReference type="ARBA" id="ARBA00022502"/>
    </source>
</evidence>